<evidence type="ECO:0000259" key="2">
    <source>
        <dbReference type="SMART" id="SM00974"/>
    </source>
</evidence>
<dbReference type="InterPro" id="IPR018306">
    <property type="entry name" value="Phage_T5_Orf172_DNA-bd"/>
</dbReference>
<sequence>MEEEEEATLDMLLQQQIVEALARRTSSGDEGERKTPPRPTPTTPRPAMQPGPWCRVSPWQFYIHRRGPADDAGEEQLPGTTSTPSVSTSTNATPAPQTTPRRPPSTTTPPASTSAATKRKRLDLENENENKNEENEKRAKAVVIESGVDDQPVPSNDVGRSTNAAREHRQGHVYFIAASPYRDECKIGHSANIIKRRQQLQTGNAARLEVLYTIAQPSAGEARMLEQALHAYLAHRQLQGEWFRLSRDEVRAAHALASHLSSEVIHTLAKLSTTITHTPTSTATEL</sequence>
<feature type="compositionally biased region" description="Pro residues" evidence="1">
    <location>
        <begin position="37"/>
        <end position="49"/>
    </location>
</feature>
<proteinExistence type="predicted"/>
<dbReference type="EMBL" id="KB007857">
    <property type="protein sequence ID" value="ELR23363.1"/>
    <property type="molecule type" value="Genomic_DNA"/>
</dbReference>
<dbReference type="KEGG" id="acan:ACA1_069470"/>
<feature type="compositionally biased region" description="Basic and acidic residues" evidence="1">
    <location>
        <begin position="122"/>
        <end position="137"/>
    </location>
</feature>
<evidence type="ECO:0000313" key="4">
    <source>
        <dbReference type="Proteomes" id="UP000011083"/>
    </source>
</evidence>
<evidence type="ECO:0000313" key="3">
    <source>
        <dbReference type="EMBL" id="ELR23363.1"/>
    </source>
</evidence>
<dbReference type="SMART" id="SM00974">
    <property type="entry name" value="T5orf172"/>
    <property type="match status" value="1"/>
</dbReference>
<evidence type="ECO:0000256" key="1">
    <source>
        <dbReference type="SAM" id="MobiDB-lite"/>
    </source>
</evidence>
<dbReference type="Pfam" id="PF13455">
    <property type="entry name" value="MUG113"/>
    <property type="match status" value="1"/>
</dbReference>
<accession>L8HF16</accession>
<dbReference type="Proteomes" id="UP000011083">
    <property type="component" value="Unassembled WGS sequence"/>
</dbReference>
<feature type="region of interest" description="Disordered" evidence="1">
    <location>
        <begin position="19"/>
        <end position="137"/>
    </location>
</feature>
<organism evidence="3 4">
    <name type="scientific">Acanthamoeba castellanii (strain ATCC 30010 / Neff)</name>
    <dbReference type="NCBI Taxonomy" id="1257118"/>
    <lineage>
        <taxon>Eukaryota</taxon>
        <taxon>Amoebozoa</taxon>
        <taxon>Discosea</taxon>
        <taxon>Longamoebia</taxon>
        <taxon>Centramoebida</taxon>
        <taxon>Acanthamoebidae</taxon>
        <taxon>Acanthamoeba</taxon>
    </lineage>
</organism>
<protein>
    <recommendedName>
        <fullName evidence="2">Bacteriophage T5 Orf172 DNA-binding domain-containing protein</fullName>
    </recommendedName>
</protein>
<reference evidence="3 4" key="1">
    <citation type="journal article" date="2013" name="Genome Biol.">
        <title>Genome of Acanthamoeba castellanii highlights extensive lateral gene transfer and early evolution of tyrosine kinase signaling.</title>
        <authorList>
            <person name="Clarke M."/>
            <person name="Lohan A.J."/>
            <person name="Liu B."/>
            <person name="Lagkouvardos I."/>
            <person name="Roy S."/>
            <person name="Zafar N."/>
            <person name="Bertelli C."/>
            <person name="Schilde C."/>
            <person name="Kianianmomeni A."/>
            <person name="Burglin T.R."/>
            <person name="Frech C."/>
            <person name="Turcotte B."/>
            <person name="Kopec K.O."/>
            <person name="Synnott J.M."/>
            <person name="Choo C."/>
            <person name="Paponov I."/>
            <person name="Finkler A."/>
            <person name="Soon Heng Tan C."/>
            <person name="Hutchins A.P."/>
            <person name="Weinmeier T."/>
            <person name="Rattei T."/>
            <person name="Chu J.S."/>
            <person name="Gimenez G."/>
            <person name="Irimia M."/>
            <person name="Rigden D.J."/>
            <person name="Fitzpatrick D.A."/>
            <person name="Lorenzo-Morales J."/>
            <person name="Bateman A."/>
            <person name="Chiu C.H."/>
            <person name="Tang P."/>
            <person name="Hegemann P."/>
            <person name="Fromm H."/>
            <person name="Raoult D."/>
            <person name="Greub G."/>
            <person name="Miranda-Saavedra D."/>
            <person name="Chen N."/>
            <person name="Nash P."/>
            <person name="Ginger M.L."/>
            <person name="Horn M."/>
            <person name="Schaap P."/>
            <person name="Caler L."/>
            <person name="Loftus B."/>
        </authorList>
    </citation>
    <scope>NUCLEOTIDE SEQUENCE [LARGE SCALE GENOMIC DNA]</scope>
    <source>
        <strain evidence="3 4">Neff</strain>
    </source>
</reference>
<dbReference type="VEuPathDB" id="AmoebaDB:ACA1_069470"/>
<dbReference type="AlphaFoldDB" id="L8HF16"/>
<keyword evidence="4" id="KW-1185">Reference proteome</keyword>
<name>L8HF16_ACACF</name>
<feature type="compositionally biased region" description="Low complexity" evidence="1">
    <location>
        <begin position="78"/>
        <end position="100"/>
    </location>
</feature>
<dbReference type="GeneID" id="14924336"/>
<feature type="domain" description="Bacteriophage T5 Orf172 DNA-binding" evidence="2">
    <location>
        <begin position="179"/>
        <end position="257"/>
    </location>
</feature>
<feature type="compositionally biased region" description="Basic and acidic residues" evidence="1">
    <location>
        <begin position="26"/>
        <end position="35"/>
    </location>
</feature>
<dbReference type="RefSeq" id="XP_004352891.1">
    <property type="nucleotide sequence ID" value="XM_004352839.1"/>
</dbReference>
<gene>
    <name evidence="3" type="ORF">ACA1_069470</name>
</gene>